<evidence type="ECO:0000313" key="2">
    <source>
        <dbReference type="Proteomes" id="UP000478052"/>
    </source>
</evidence>
<dbReference type="PANTHER" id="PTHR45913">
    <property type="entry name" value="EPM2A-INTERACTING PROTEIN 1"/>
    <property type="match status" value="1"/>
</dbReference>
<proteinExistence type="predicted"/>
<dbReference type="Proteomes" id="UP000478052">
    <property type="component" value="Unassembled WGS sequence"/>
</dbReference>
<accession>A0A6G0YPC7</accession>
<dbReference type="PANTHER" id="PTHR45913:SF5">
    <property type="entry name" value="GENERAL TRANSCRIPTION FACTOR II-I REPEAT DOMAIN-CONTAINING PROTEIN 2A-LIKE PROTEIN"/>
    <property type="match status" value="1"/>
</dbReference>
<evidence type="ECO:0000313" key="1">
    <source>
        <dbReference type="EMBL" id="KAF0759342.1"/>
    </source>
</evidence>
<dbReference type="AlphaFoldDB" id="A0A6G0YPC7"/>
<comment type="caution">
    <text evidence="1">The sequence shown here is derived from an EMBL/GenBank/DDBJ whole genome shotgun (WGS) entry which is preliminary data.</text>
</comment>
<sequence length="100" mass="12044">FYSSLCETKFSKIKYFAKKMLTIFRSTYICEQTFSLMKYRKSKYASRLTDGHLNAILRISTSKIKPAINKLVDAIQIQKSHSFLFIFFFKYYNIFYYIPR</sequence>
<dbReference type="OrthoDB" id="6623113at2759"/>
<name>A0A6G0YPC7_APHCR</name>
<protein>
    <submittedName>
        <fullName evidence="1">General transcription factor II-I repeat domain-containing protein 2A-like</fullName>
    </submittedName>
</protein>
<keyword evidence="2" id="KW-1185">Reference proteome</keyword>
<reference evidence="1 2" key="1">
    <citation type="submission" date="2019-08" db="EMBL/GenBank/DDBJ databases">
        <title>Whole genome of Aphis craccivora.</title>
        <authorList>
            <person name="Voronova N.V."/>
            <person name="Shulinski R.S."/>
            <person name="Bandarenka Y.V."/>
            <person name="Zhorov D.G."/>
            <person name="Warner D."/>
        </authorList>
    </citation>
    <scope>NUCLEOTIDE SEQUENCE [LARGE SCALE GENOMIC DNA]</scope>
    <source>
        <strain evidence="1">180601</strain>
        <tissue evidence="1">Whole Body</tissue>
    </source>
</reference>
<organism evidence="1 2">
    <name type="scientific">Aphis craccivora</name>
    <name type="common">Cowpea aphid</name>
    <dbReference type="NCBI Taxonomy" id="307492"/>
    <lineage>
        <taxon>Eukaryota</taxon>
        <taxon>Metazoa</taxon>
        <taxon>Ecdysozoa</taxon>
        <taxon>Arthropoda</taxon>
        <taxon>Hexapoda</taxon>
        <taxon>Insecta</taxon>
        <taxon>Pterygota</taxon>
        <taxon>Neoptera</taxon>
        <taxon>Paraneoptera</taxon>
        <taxon>Hemiptera</taxon>
        <taxon>Sternorrhyncha</taxon>
        <taxon>Aphidomorpha</taxon>
        <taxon>Aphidoidea</taxon>
        <taxon>Aphididae</taxon>
        <taxon>Aphidini</taxon>
        <taxon>Aphis</taxon>
        <taxon>Aphis</taxon>
    </lineage>
</organism>
<dbReference type="EMBL" id="VUJU01003027">
    <property type="protein sequence ID" value="KAF0759342.1"/>
    <property type="molecule type" value="Genomic_DNA"/>
</dbReference>
<gene>
    <name evidence="1" type="ORF">FWK35_00032897</name>
</gene>
<feature type="non-terminal residue" evidence="1">
    <location>
        <position position="1"/>
    </location>
</feature>